<sequence length="256" mass="27959">MNPIVVQLGGLEIRAFTFWIGLGVVLCAALIVWRGRAQSIAHLDAVVAMALCSAIGGRAGHVALNWAYFSEHVGEIWSLSSGGLNWHGALIGCVFGAQIVAQWRRLDSAHLHDSLALCLPIAAMVTWQACAESTCGYGIEVRTLADYPAWLAVESFDIYGVLAPRLNLPVLGMAYAGALGIFALLLTWRNWLSGARLWLLLALYALGMALISGFRAEYVPYWFGVRADQALDMVIALWASLLLVRALDRKSRKDKF</sequence>
<keyword evidence="5 7" id="KW-1133">Transmembrane helix</keyword>
<keyword evidence="2" id="KW-1003">Cell membrane</keyword>
<evidence type="ECO:0000256" key="6">
    <source>
        <dbReference type="ARBA" id="ARBA00023136"/>
    </source>
</evidence>
<dbReference type="InterPro" id="IPR001640">
    <property type="entry name" value="Lgt"/>
</dbReference>
<evidence type="ECO:0000313" key="8">
    <source>
        <dbReference type="EMBL" id="PJF30772.1"/>
    </source>
</evidence>
<reference evidence="8 9" key="1">
    <citation type="submission" date="2017-11" db="EMBL/GenBank/DDBJ databases">
        <title>Evolution of Phototrophy in the Chloroflexi Phylum Driven by Horizontal Gene Transfer.</title>
        <authorList>
            <person name="Ward L.M."/>
            <person name="Hemp J."/>
            <person name="Shih P.M."/>
            <person name="Mcglynn S.E."/>
            <person name="Fischer W."/>
        </authorList>
    </citation>
    <scope>NUCLEOTIDE SEQUENCE [LARGE SCALE GENOMIC DNA]</scope>
    <source>
        <strain evidence="8">CP2_2F</strain>
    </source>
</reference>
<feature type="transmembrane region" description="Helical" evidence="7">
    <location>
        <begin position="230"/>
        <end position="247"/>
    </location>
</feature>
<evidence type="ECO:0000256" key="3">
    <source>
        <dbReference type="ARBA" id="ARBA00022679"/>
    </source>
</evidence>
<dbReference type="GO" id="GO:0008961">
    <property type="term" value="F:phosphatidylglycerol-prolipoprotein diacylglyceryl transferase activity"/>
    <property type="evidence" value="ECO:0007669"/>
    <property type="project" value="InterPro"/>
</dbReference>
<dbReference type="AlphaFoldDB" id="A0A2M8NZQ3"/>
<evidence type="ECO:0000256" key="7">
    <source>
        <dbReference type="SAM" id="Phobius"/>
    </source>
</evidence>
<dbReference type="GO" id="GO:0005886">
    <property type="term" value="C:plasma membrane"/>
    <property type="evidence" value="ECO:0007669"/>
    <property type="project" value="InterPro"/>
</dbReference>
<evidence type="ECO:0000256" key="5">
    <source>
        <dbReference type="ARBA" id="ARBA00022989"/>
    </source>
</evidence>
<dbReference type="Pfam" id="PF01790">
    <property type="entry name" value="LGT"/>
    <property type="match status" value="1"/>
</dbReference>
<dbReference type="GO" id="GO:0042158">
    <property type="term" value="P:lipoprotein biosynthetic process"/>
    <property type="evidence" value="ECO:0007669"/>
    <property type="project" value="InterPro"/>
</dbReference>
<dbReference type="PANTHER" id="PTHR30589">
    <property type="entry name" value="PROLIPOPROTEIN DIACYLGLYCERYL TRANSFERASE"/>
    <property type="match status" value="1"/>
</dbReference>
<feature type="transmembrane region" description="Helical" evidence="7">
    <location>
        <begin position="198"/>
        <end position="218"/>
    </location>
</feature>
<keyword evidence="3" id="KW-0808">Transferase</keyword>
<comment type="similarity">
    <text evidence="1">Belongs to the Lgt family.</text>
</comment>
<feature type="transmembrane region" description="Helical" evidence="7">
    <location>
        <begin position="16"/>
        <end position="33"/>
    </location>
</feature>
<keyword evidence="6 7" id="KW-0472">Membrane</keyword>
<comment type="caution">
    <text evidence="8">The sequence shown here is derived from an EMBL/GenBank/DDBJ whole genome shotgun (WGS) entry which is preliminary data.</text>
</comment>
<dbReference type="Proteomes" id="UP000228921">
    <property type="component" value="Unassembled WGS sequence"/>
</dbReference>
<feature type="transmembrane region" description="Helical" evidence="7">
    <location>
        <begin position="45"/>
        <end position="64"/>
    </location>
</feature>
<protein>
    <recommendedName>
        <fullName evidence="10">Prolipoprotein diacylglyceryl transferase</fullName>
    </recommendedName>
</protein>
<evidence type="ECO:0000256" key="2">
    <source>
        <dbReference type="ARBA" id="ARBA00022475"/>
    </source>
</evidence>
<evidence type="ECO:0008006" key="10">
    <source>
        <dbReference type="Google" id="ProtNLM"/>
    </source>
</evidence>
<accession>A0A2M8NZQ3</accession>
<evidence type="ECO:0000313" key="9">
    <source>
        <dbReference type="Proteomes" id="UP000228921"/>
    </source>
</evidence>
<feature type="transmembrane region" description="Helical" evidence="7">
    <location>
        <begin position="166"/>
        <end position="186"/>
    </location>
</feature>
<proteinExistence type="inferred from homology"/>
<organism evidence="8 9">
    <name type="scientific">Candidatus Thermofonsia Clade 1 bacterium</name>
    <dbReference type="NCBI Taxonomy" id="2364210"/>
    <lineage>
        <taxon>Bacteria</taxon>
        <taxon>Bacillati</taxon>
        <taxon>Chloroflexota</taxon>
        <taxon>Candidatus Thermofontia</taxon>
        <taxon>Candidatus Thermofonsia Clade 1</taxon>
    </lineage>
</organism>
<dbReference type="PANTHER" id="PTHR30589:SF0">
    <property type="entry name" value="PHOSPHATIDYLGLYCEROL--PROLIPOPROTEIN DIACYLGLYCERYL TRANSFERASE"/>
    <property type="match status" value="1"/>
</dbReference>
<gene>
    <name evidence="8" type="ORF">CUN51_06200</name>
</gene>
<dbReference type="EMBL" id="PGTK01000006">
    <property type="protein sequence ID" value="PJF30772.1"/>
    <property type="molecule type" value="Genomic_DNA"/>
</dbReference>
<keyword evidence="4 7" id="KW-0812">Transmembrane</keyword>
<evidence type="ECO:0000256" key="1">
    <source>
        <dbReference type="ARBA" id="ARBA00007150"/>
    </source>
</evidence>
<name>A0A2M8NZQ3_9CHLR</name>
<evidence type="ECO:0000256" key="4">
    <source>
        <dbReference type="ARBA" id="ARBA00022692"/>
    </source>
</evidence>